<protein>
    <submittedName>
        <fullName evidence="2">Uncharacterized protein</fullName>
    </submittedName>
</protein>
<dbReference type="AlphaFoldDB" id="X1P1Z5"/>
<accession>X1P1Z5</accession>
<keyword evidence="1" id="KW-0812">Transmembrane</keyword>
<dbReference type="EMBL" id="BARV01036088">
    <property type="protein sequence ID" value="GAI50337.1"/>
    <property type="molecule type" value="Genomic_DNA"/>
</dbReference>
<reference evidence="2" key="1">
    <citation type="journal article" date="2014" name="Front. Microbiol.">
        <title>High frequency of phylogenetically diverse reductive dehalogenase-homologous genes in deep subseafloor sedimentary metagenomes.</title>
        <authorList>
            <person name="Kawai M."/>
            <person name="Futagami T."/>
            <person name="Toyoda A."/>
            <person name="Takaki Y."/>
            <person name="Nishi S."/>
            <person name="Hori S."/>
            <person name="Arai W."/>
            <person name="Tsubouchi T."/>
            <person name="Morono Y."/>
            <person name="Uchiyama I."/>
            <person name="Ito T."/>
            <person name="Fujiyama A."/>
            <person name="Inagaki F."/>
            <person name="Takami H."/>
        </authorList>
    </citation>
    <scope>NUCLEOTIDE SEQUENCE</scope>
    <source>
        <strain evidence="2">Expedition CK06-06</strain>
    </source>
</reference>
<sequence>MDDFVDKILYYTMFVWIPVGAAVLGIRALRRAYKKSKLTK</sequence>
<evidence type="ECO:0000256" key="1">
    <source>
        <dbReference type="SAM" id="Phobius"/>
    </source>
</evidence>
<organism evidence="2">
    <name type="scientific">marine sediment metagenome</name>
    <dbReference type="NCBI Taxonomy" id="412755"/>
    <lineage>
        <taxon>unclassified sequences</taxon>
        <taxon>metagenomes</taxon>
        <taxon>ecological metagenomes</taxon>
    </lineage>
</organism>
<keyword evidence="1" id="KW-0472">Membrane</keyword>
<gene>
    <name evidence="2" type="ORF">S06H3_56139</name>
</gene>
<name>X1P1Z5_9ZZZZ</name>
<evidence type="ECO:0000313" key="2">
    <source>
        <dbReference type="EMBL" id="GAI50337.1"/>
    </source>
</evidence>
<proteinExistence type="predicted"/>
<keyword evidence="1" id="KW-1133">Transmembrane helix</keyword>
<comment type="caution">
    <text evidence="2">The sequence shown here is derived from an EMBL/GenBank/DDBJ whole genome shotgun (WGS) entry which is preliminary data.</text>
</comment>
<feature type="transmembrane region" description="Helical" evidence="1">
    <location>
        <begin position="12"/>
        <end position="30"/>
    </location>
</feature>